<reference evidence="2" key="1">
    <citation type="submission" date="2020-07" db="EMBL/GenBank/DDBJ databases">
        <title>The High-quality genome of the commercially important snow crab, Chionoecetes opilio.</title>
        <authorList>
            <person name="Jeong J.-H."/>
            <person name="Ryu S."/>
        </authorList>
    </citation>
    <scope>NUCLEOTIDE SEQUENCE</scope>
    <source>
        <strain evidence="2">MADBK_172401_WGS</strain>
        <tissue evidence="2">Digestive gland</tissue>
    </source>
</reference>
<organism evidence="2 3">
    <name type="scientific">Chionoecetes opilio</name>
    <name type="common">Atlantic snow crab</name>
    <name type="synonym">Cancer opilio</name>
    <dbReference type="NCBI Taxonomy" id="41210"/>
    <lineage>
        <taxon>Eukaryota</taxon>
        <taxon>Metazoa</taxon>
        <taxon>Ecdysozoa</taxon>
        <taxon>Arthropoda</taxon>
        <taxon>Crustacea</taxon>
        <taxon>Multicrustacea</taxon>
        <taxon>Malacostraca</taxon>
        <taxon>Eumalacostraca</taxon>
        <taxon>Eucarida</taxon>
        <taxon>Decapoda</taxon>
        <taxon>Pleocyemata</taxon>
        <taxon>Brachyura</taxon>
        <taxon>Eubrachyura</taxon>
        <taxon>Majoidea</taxon>
        <taxon>Majidae</taxon>
        <taxon>Chionoecetes</taxon>
    </lineage>
</organism>
<feature type="transmembrane region" description="Helical" evidence="1">
    <location>
        <begin position="255"/>
        <end position="272"/>
    </location>
</feature>
<protein>
    <submittedName>
        <fullName evidence="2">Uncharacterized protein</fullName>
    </submittedName>
</protein>
<dbReference type="AlphaFoldDB" id="A0A8J4YKY4"/>
<feature type="transmembrane region" description="Helical" evidence="1">
    <location>
        <begin position="52"/>
        <end position="71"/>
    </location>
</feature>
<proteinExistence type="predicted"/>
<dbReference type="EMBL" id="JACEEZ010005639">
    <property type="protein sequence ID" value="KAG0725409.1"/>
    <property type="molecule type" value="Genomic_DNA"/>
</dbReference>
<sequence>MALGMALTDIGQDTVKAGAELVLLWADILLVLTCSLLHFLRGTEHDGGLHGGLTLAFFFIAGLTTNLFHYFRHESQRMAQRTACQKVTKILLILLPCYYLVLWSFMSCTRTDSLTIKCWTASLRLFYCSLGSLVQAVFQSYVVIYLWYLPEGTIPDAHYVLVMAAAVFLTLHAVYGVCRYTWINYHDETHHYMPPWDFICIIFVLFFNISGRVVAMAIVMGTMGGWWLVLAVGVPFLINYAAYSYVAYKAGTGRNVCHYVFLVPLALLSAITVSDQRLLTGITTLTWLGCSLPHVIKYHQRVSEWLPWSLRLWHKSSLYSQ</sequence>
<comment type="caution">
    <text evidence="2">The sequence shown here is derived from an EMBL/GenBank/DDBJ whole genome shotgun (WGS) entry which is preliminary data.</text>
</comment>
<evidence type="ECO:0000313" key="3">
    <source>
        <dbReference type="Proteomes" id="UP000770661"/>
    </source>
</evidence>
<evidence type="ECO:0000313" key="2">
    <source>
        <dbReference type="EMBL" id="KAG0725409.1"/>
    </source>
</evidence>
<feature type="transmembrane region" description="Helical" evidence="1">
    <location>
        <begin position="22"/>
        <end position="40"/>
    </location>
</feature>
<accession>A0A8J4YKY4</accession>
<feature type="transmembrane region" description="Helical" evidence="1">
    <location>
        <begin position="87"/>
        <end position="105"/>
    </location>
</feature>
<dbReference type="OrthoDB" id="6367529at2759"/>
<feature type="transmembrane region" description="Helical" evidence="1">
    <location>
        <begin position="125"/>
        <end position="147"/>
    </location>
</feature>
<keyword evidence="1" id="KW-0812">Transmembrane</keyword>
<dbReference type="Proteomes" id="UP000770661">
    <property type="component" value="Unassembled WGS sequence"/>
</dbReference>
<feature type="transmembrane region" description="Helical" evidence="1">
    <location>
        <begin position="226"/>
        <end position="248"/>
    </location>
</feature>
<name>A0A8J4YKY4_CHIOP</name>
<gene>
    <name evidence="2" type="ORF">GWK47_038671</name>
</gene>
<keyword evidence="1" id="KW-0472">Membrane</keyword>
<keyword evidence="3" id="KW-1185">Reference proteome</keyword>
<evidence type="ECO:0000256" key="1">
    <source>
        <dbReference type="SAM" id="Phobius"/>
    </source>
</evidence>
<feature type="transmembrane region" description="Helical" evidence="1">
    <location>
        <begin position="159"/>
        <end position="178"/>
    </location>
</feature>
<keyword evidence="1" id="KW-1133">Transmembrane helix</keyword>
<feature type="transmembrane region" description="Helical" evidence="1">
    <location>
        <begin position="198"/>
        <end position="220"/>
    </location>
</feature>